<accession>A0A7S2YM48</accession>
<dbReference type="AlphaFoldDB" id="A0A7S2YM48"/>
<proteinExistence type="predicted"/>
<gene>
    <name evidence="2" type="ORF">APAL1065_LOCUS21503</name>
</gene>
<feature type="compositionally biased region" description="Polar residues" evidence="1">
    <location>
        <begin position="13"/>
        <end position="22"/>
    </location>
</feature>
<sequence>MKRNDPSKLVTGPRNQVNNEQGILNADGSPKSEMQASIDARKLMRINGISHFLLLENEGIAGNLSLAVIQCLGYPDAYTVRRITKICHRVLETVAFAPQYTELLAGQMFNQAVKNIVSEPKWMVGLEWEMINVLRDIYCRLVLGQALQAGGQGAAIQQPFVGQNPNHFEQTKTVNDPLHGGGILEFPSQIPRKTLAEIPGIGGPTVEQLEAAMRSKRSAKDQKDVIRDLLRVASDNVREMMQANGEGAAAGIFGRAGEEESLLHDKSREAIVPSLPEKLVTRSQIEKLNRKEEEPQGLALFHIE</sequence>
<organism evidence="2">
    <name type="scientific">Entomoneis paludosa</name>
    <dbReference type="NCBI Taxonomy" id="265537"/>
    <lineage>
        <taxon>Eukaryota</taxon>
        <taxon>Sar</taxon>
        <taxon>Stramenopiles</taxon>
        <taxon>Ochrophyta</taxon>
        <taxon>Bacillariophyta</taxon>
        <taxon>Bacillariophyceae</taxon>
        <taxon>Bacillariophycidae</taxon>
        <taxon>Entomoneidaceae</taxon>
        <taxon>Entomoneis</taxon>
    </lineage>
</organism>
<reference evidence="2" key="1">
    <citation type="submission" date="2021-01" db="EMBL/GenBank/DDBJ databases">
        <authorList>
            <person name="Corre E."/>
            <person name="Pelletier E."/>
            <person name="Niang G."/>
            <person name="Scheremetjew M."/>
            <person name="Finn R."/>
            <person name="Kale V."/>
            <person name="Holt S."/>
            <person name="Cochrane G."/>
            <person name="Meng A."/>
            <person name="Brown T."/>
            <person name="Cohen L."/>
        </authorList>
    </citation>
    <scope>NUCLEOTIDE SEQUENCE</scope>
    <source>
        <strain evidence="2">CCMP125</strain>
    </source>
</reference>
<evidence type="ECO:0000256" key="1">
    <source>
        <dbReference type="SAM" id="MobiDB-lite"/>
    </source>
</evidence>
<protein>
    <submittedName>
        <fullName evidence="2">Uncharacterized protein</fullName>
    </submittedName>
</protein>
<name>A0A7S2YM48_9STRA</name>
<feature type="region of interest" description="Disordered" evidence="1">
    <location>
        <begin position="1"/>
        <end position="31"/>
    </location>
</feature>
<evidence type="ECO:0000313" key="2">
    <source>
        <dbReference type="EMBL" id="CAD9984163.1"/>
    </source>
</evidence>
<dbReference type="EMBL" id="HBHT01032002">
    <property type="protein sequence ID" value="CAD9984163.1"/>
    <property type="molecule type" value="Transcribed_RNA"/>
</dbReference>